<dbReference type="EMBL" id="VCDI01000001">
    <property type="protein sequence ID" value="TLU73821.1"/>
    <property type="molecule type" value="Genomic_DNA"/>
</dbReference>
<organism evidence="10 11">
    <name type="scientific">Lichenicoccus roseus</name>
    <dbReference type="NCBI Taxonomy" id="2683649"/>
    <lineage>
        <taxon>Bacteria</taxon>
        <taxon>Pseudomonadati</taxon>
        <taxon>Pseudomonadota</taxon>
        <taxon>Alphaproteobacteria</taxon>
        <taxon>Acetobacterales</taxon>
        <taxon>Acetobacteraceae</taxon>
        <taxon>Lichenicoccus</taxon>
    </lineage>
</organism>
<dbReference type="PANTHER" id="PTHR34697:SF2">
    <property type="entry name" value="PHOSPHATIDYLGLYCEROL LYSYLTRANSFERASE"/>
    <property type="match status" value="1"/>
</dbReference>
<evidence type="ECO:0000256" key="5">
    <source>
        <dbReference type="ARBA" id="ARBA00022989"/>
    </source>
</evidence>
<feature type="compositionally biased region" description="Pro residues" evidence="7">
    <location>
        <begin position="1"/>
        <end position="11"/>
    </location>
</feature>
<accession>A0A5R9JDW7</accession>
<sequence length="706" mass="75115">MYPAKRPPPGHGAPDPDGKDCAKPPPLRRLAHHLPHLIGLLLLAGAIFVVQREFRHLSFAQVRAGLTAIPRPALLLSAGFTLLAYFILSFYDRLAAIHVGHRLAFHRTFFASFCSYVLSHNLGFSALSGAAVRFRLYGNWGLAPAEIAQIIAFCSLTFVLGACALIGGVMLIEPGSLPILATHVPHLLLRAGGLLGWAVVAAYVLLSCRPRVLEIWKVRVELPGLRMAIGQVVVATLDVAATAAIAFALLPPTPGLGYPTFLAIYIASYTAGLVASVPGGLGVFDGAMLLGLSHWLPTPAILGMVFVFRIFYYIVPLFIAGILFAGHEVLLRGRGLVASRDAVPIGTTLSLRQSEADFSVIVAVGAVSLCGAMLLALGVLDPTSDLDAFIPPATGLFDHPSGFAWVTAMAGDYVPSLIGAGLMGMAIGLSNRVTLAWGTTIVLLCLAALLTFLRGTMLLVPGALLLTALLLAPFRRSYYRHARVLSEPFAPGTALPLLLLVGCVLTLGRLEPHLREIDANSWWAVVIGDDASNRTRLALGCAVLLMLLTLWRLILPGRIAVLPWDEALQERYADNDPGSPIPPEGAVASETGRAMIAFRRVDRQSPLLLGLGDPVGVASDRSSAIWRLRDLASQEGRDVAFWNVGPELLDVYSSLGLIAWPLAADGTAGRYLCSTAESGPALLIRLRGLQEAGRPTPSPRNDAAIA</sequence>
<gene>
    <name evidence="10" type="ORF">FE263_00865</name>
</gene>
<dbReference type="Pfam" id="PF03706">
    <property type="entry name" value="LPG_synthase_TM"/>
    <property type="match status" value="1"/>
</dbReference>
<keyword evidence="2" id="KW-1003">Cell membrane</keyword>
<dbReference type="RefSeq" id="WP_138324074.1">
    <property type="nucleotide sequence ID" value="NZ_VCDI01000001.1"/>
</dbReference>
<keyword evidence="4 8" id="KW-0812">Transmembrane</keyword>
<feature type="transmembrane region" description="Helical" evidence="8">
    <location>
        <begin position="358"/>
        <end position="380"/>
    </location>
</feature>
<feature type="transmembrane region" description="Helical" evidence="8">
    <location>
        <begin position="400"/>
        <end position="423"/>
    </location>
</feature>
<evidence type="ECO:0000313" key="11">
    <source>
        <dbReference type="Proteomes" id="UP000305654"/>
    </source>
</evidence>
<evidence type="ECO:0000256" key="1">
    <source>
        <dbReference type="ARBA" id="ARBA00004651"/>
    </source>
</evidence>
<dbReference type="OrthoDB" id="145485at2"/>
<feature type="transmembrane region" description="Helical" evidence="8">
    <location>
        <begin position="459"/>
        <end position="477"/>
    </location>
</feature>
<feature type="region of interest" description="Disordered" evidence="7">
    <location>
        <begin position="1"/>
        <end position="24"/>
    </location>
</feature>
<feature type="transmembrane region" description="Helical" evidence="8">
    <location>
        <begin position="33"/>
        <end position="51"/>
    </location>
</feature>
<feature type="transmembrane region" description="Helical" evidence="8">
    <location>
        <begin position="227"/>
        <end position="250"/>
    </location>
</feature>
<feature type="transmembrane region" description="Helical" evidence="8">
    <location>
        <begin position="313"/>
        <end position="331"/>
    </location>
</feature>
<dbReference type="Proteomes" id="UP000305654">
    <property type="component" value="Unassembled WGS sequence"/>
</dbReference>
<feature type="transmembrane region" description="Helical" evidence="8">
    <location>
        <begin position="110"/>
        <end position="130"/>
    </location>
</feature>
<evidence type="ECO:0000256" key="7">
    <source>
        <dbReference type="SAM" id="MobiDB-lite"/>
    </source>
</evidence>
<feature type="transmembrane region" description="Helical" evidence="8">
    <location>
        <begin position="187"/>
        <end position="206"/>
    </location>
</feature>
<evidence type="ECO:0000256" key="6">
    <source>
        <dbReference type="ARBA" id="ARBA00023136"/>
    </source>
</evidence>
<dbReference type="GO" id="GO:0016755">
    <property type="term" value="F:aminoacyltransferase activity"/>
    <property type="evidence" value="ECO:0007669"/>
    <property type="project" value="TreeGrafter"/>
</dbReference>
<reference evidence="10 11" key="1">
    <citation type="submission" date="2019-05" db="EMBL/GenBank/DDBJ databases">
        <authorList>
            <person name="Pankratov T."/>
            <person name="Grouzdev D."/>
        </authorList>
    </citation>
    <scope>NUCLEOTIDE SEQUENCE [LARGE SCALE GENOMIC DNA]</scope>
    <source>
        <strain evidence="10 11">KEBCLARHB70R</strain>
    </source>
</reference>
<dbReference type="InterPro" id="IPR022791">
    <property type="entry name" value="L-PG_synthase/AglD"/>
</dbReference>
<keyword evidence="11" id="KW-1185">Reference proteome</keyword>
<keyword evidence="6 8" id="KW-0472">Membrane</keyword>
<feature type="transmembrane region" description="Helical" evidence="8">
    <location>
        <begin position="150"/>
        <end position="172"/>
    </location>
</feature>
<comment type="caution">
    <text evidence="10">The sequence shown here is derived from an EMBL/GenBank/DDBJ whole genome shotgun (WGS) entry which is preliminary data.</text>
</comment>
<dbReference type="GO" id="GO:0005886">
    <property type="term" value="C:plasma membrane"/>
    <property type="evidence" value="ECO:0007669"/>
    <property type="project" value="UniProtKB-SubCell"/>
</dbReference>
<feature type="domain" description="Phosphatidylglycerol lysyltransferase C-terminal" evidence="9">
    <location>
        <begin position="589"/>
        <end position="665"/>
    </location>
</feature>
<dbReference type="InterPro" id="IPR024320">
    <property type="entry name" value="LPG_synthase_C"/>
</dbReference>
<keyword evidence="3" id="KW-0808">Transferase</keyword>
<evidence type="ECO:0000256" key="4">
    <source>
        <dbReference type="ARBA" id="ARBA00022692"/>
    </source>
</evidence>
<evidence type="ECO:0000256" key="3">
    <source>
        <dbReference type="ARBA" id="ARBA00022679"/>
    </source>
</evidence>
<keyword evidence="5 8" id="KW-1133">Transmembrane helix</keyword>
<protein>
    <submittedName>
        <fullName evidence="10">Lysylphosphatidylglycerol synthetase family protein</fullName>
    </submittedName>
</protein>
<feature type="transmembrane region" description="Helical" evidence="8">
    <location>
        <begin position="287"/>
        <end position="307"/>
    </location>
</feature>
<evidence type="ECO:0000256" key="8">
    <source>
        <dbReference type="SAM" id="Phobius"/>
    </source>
</evidence>
<dbReference type="AlphaFoldDB" id="A0A5R9JDW7"/>
<dbReference type="InterPro" id="IPR051211">
    <property type="entry name" value="PG_lysyltransferase"/>
</dbReference>
<feature type="transmembrane region" description="Helical" evidence="8">
    <location>
        <begin position="435"/>
        <end position="453"/>
    </location>
</feature>
<dbReference type="PANTHER" id="PTHR34697">
    <property type="entry name" value="PHOSPHATIDYLGLYCEROL LYSYLTRANSFERASE"/>
    <property type="match status" value="1"/>
</dbReference>
<proteinExistence type="predicted"/>
<evidence type="ECO:0000313" key="10">
    <source>
        <dbReference type="EMBL" id="TLU73821.1"/>
    </source>
</evidence>
<feature type="transmembrane region" description="Helical" evidence="8">
    <location>
        <begin position="537"/>
        <end position="555"/>
    </location>
</feature>
<feature type="transmembrane region" description="Helical" evidence="8">
    <location>
        <begin position="72"/>
        <end position="90"/>
    </location>
</feature>
<dbReference type="Pfam" id="PF09924">
    <property type="entry name" value="LPG_synthase_C"/>
    <property type="match status" value="1"/>
</dbReference>
<evidence type="ECO:0000259" key="9">
    <source>
        <dbReference type="Pfam" id="PF09924"/>
    </source>
</evidence>
<feature type="transmembrane region" description="Helical" evidence="8">
    <location>
        <begin position="256"/>
        <end position="275"/>
    </location>
</feature>
<name>A0A5R9JDW7_9PROT</name>
<comment type="subcellular location">
    <subcellularLocation>
        <location evidence="1">Cell membrane</location>
        <topology evidence="1">Multi-pass membrane protein</topology>
    </subcellularLocation>
</comment>
<dbReference type="GO" id="GO:0055091">
    <property type="term" value="P:phospholipid homeostasis"/>
    <property type="evidence" value="ECO:0007669"/>
    <property type="project" value="TreeGrafter"/>
</dbReference>
<evidence type="ECO:0000256" key="2">
    <source>
        <dbReference type="ARBA" id="ARBA00022475"/>
    </source>
</evidence>